<dbReference type="EC" id="3.1.11.2" evidence="3"/>
<dbReference type="GO" id="GO:0046872">
    <property type="term" value="F:metal ion binding"/>
    <property type="evidence" value="ECO:0007669"/>
    <property type="project" value="UniProtKB-KW"/>
</dbReference>
<feature type="non-terminal residue" evidence="13">
    <location>
        <position position="495"/>
    </location>
</feature>
<feature type="site" description="Interaction with DNA substrate" evidence="11">
    <location>
        <position position="266"/>
    </location>
</feature>
<dbReference type="InterPro" id="IPR036691">
    <property type="entry name" value="Endo/exonu/phosph_ase_sf"/>
</dbReference>
<dbReference type="GO" id="GO:0003906">
    <property type="term" value="F:DNA-(apurinic or apyrimidinic site) endonuclease activity"/>
    <property type="evidence" value="ECO:0007669"/>
    <property type="project" value="TreeGrafter"/>
</dbReference>
<gene>
    <name evidence="13" type="ORF">DAT39_003219</name>
</gene>
<comment type="catalytic activity">
    <reaction evidence="1">
        <text>Exonucleolytic cleavage in the 3'- to 5'-direction to yield nucleoside 5'-phosphates.</text>
        <dbReference type="EC" id="3.1.11.2"/>
    </reaction>
</comment>
<name>A0A8J4U8B9_CLAMG</name>
<feature type="binding site" evidence="10">
    <location>
        <position position="265"/>
    </location>
    <ligand>
        <name>Mg(2+)</name>
        <dbReference type="ChEBI" id="CHEBI:18420"/>
        <label>1</label>
    </ligand>
</feature>
<dbReference type="GO" id="GO:0008311">
    <property type="term" value="F:double-stranded DNA 3'-5' DNA exonuclease activity"/>
    <property type="evidence" value="ECO:0007669"/>
    <property type="project" value="UniProtKB-EC"/>
</dbReference>
<evidence type="ECO:0000256" key="11">
    <source>
        <dbReference type="PIRSR" id="PIRSR604808-3"/>
    </source>
</evidence>
<keyword evidence="14" id="KW-1185">Reference proteome</keyword>
<dbReference type="Gene3D" id="3.60.10.10">
    <property type="entry name" value="Endonuclease/exonuclease/phosphatase"/>
    <property type="match status" value="1"/>
</dbReference>
<dbReference type="Pfam" id="PF03372">
    <property type="entry name" value="Exo_endo_phos"/>
    <property type="match status" value="1"/>
</dbReference>
<evidence type="ECO:0000313" key="14">
    <source>
        <dbReference type="Proteomes" id="UP000727407"/>
    </source>
</evidence>
<dbReference type="Proteomes" id="UP000727407">
    <property type="component" value="Unassembled WGS sequence"/>
</dbReference>
<evidence type="ECO:0000256" key="5">
    <source>
        <dbReference type="ARBA" id="ARBA00022763"/>
    </source>
</evidence>
<feature type="site" description="Transition state stabilizer" evidence="11">
    <location>
        <position position="179"/>
    </location>
</feature>
<feature type="domain" description="Endonuclease/exonuclease/phosphatase" evidence="12">
    <location>
        <begin position="40"/>
        <end position="266"/>
    </location>
</feature>
<feature type="binding site" evidence="10">
    <location>
        <position position="43"/>
    </location>
    <ligand>
        <name>Mg(2+)</name>
        <dbReference type="ChEBI" id="CHEBI:18420"/>
        <label>1</label>
    </ligand>
</feature>
<dbReference type="GO" id="GO:0005634">
    <property type="term" value="C:nucleus"/>
    <property type="evidence" value="ECO:0007669"/>
    <property type="project" value="TreeGrafter"/>
</dbReference>
<feature type="active site" description="Proton donor/acceptor" evidence="9">
    <location>
        <position position="177"/>
    </location>
</feature>
<evidence type="ECO:0000256" key="1">
    <source>
        <dbReference type="ARBA" id="ARBA00000493"/>
    </source>
</evidence>
<feature type="binding site" evidence="10">
    <location>
        <position position="266"/>
    </location>
    <ligand>
        <name>Mg(2+)</name>
        <dbReference type="ChEBI" id="CHEBI:18420"/>
        <label>1</label>
    </ligand>
</feature>
<dbReference type="PANTHER" id="PTHR22748:SF26">
    <property type="entry name" value="ENDONUCLEASE_EXONUCLEASE_PHOSPHATASE DOMAIN-CONTAINING PROTEIN"/>
    <property type="match status" value="1"/>
</dbReference>
<feature type="site" description="Important for catalytic activity" evidence="11">
    <location>
        <position position="241"/>
    </location>
</feature>
<dbReference type="EMBL" id="QNUK01000025">
    <property type="protein sequence ID" value="KAF5907159.1"/>
    <property type="molecule type" value="Genomic_DNA"/>
</dbReference>
<evidence type="ECO:0000256" key="10">
    <source>
        <dbReference type="PIRSR" id="PIRSR604808-2"/>
    </source>
</evidence>
<protein>
    <recommendedName>
        <fullName evidence="3">exodeoxyribonuclease III</fullName>
        <ecNumber evidence="3">3.1.11.2</ecNumber>
    </recommendedName>
</protein>
<feature type="active site" description="Proton acceptor" evidence="9">
    <location>
        <position position="266"/>
    </location>
</feature>
<keyword evidence="6" id="KW-0378">Hydrolase</keyword>
<comment type="caution">
    <text evidence="13">The sequence shown here is derived from an EMBL/GenBank/DDBJ whole genome shotgun (WGS) entry which is preliminary data.</text>
</comment>
<proteinExistence type="inferred from homology"/>
<feature type="binding site" evidence="10">
    <location>
        <position position="177"/>
    </location>
    <ligand>
        <name>Mg(2+)</name>
        <dbReference type="ChEBI" id="CHEBI:18420"/>
        <label>1</label>
    </ligand>
</feature>
<evidence type="ECO:0000256" key="7">
    <source>
        <dbReference type="ARBA" id="ARBA00022842"/>
    </source>
</evidence>
<dbReference type="PANTHER" id="PTHR22748">
    <property type="entry name" value="AP ENDONUCLEASE"/>
    <property type="match status" value="1"/>
</dbReference>
<evidence type="ECO:0000256" key="4">
    <source>
        <dbReference type="ARBA" id="ARBA00022723"/>
    </source>
</evidence>
<dbReference type="InterPro" id="IPR004808">
    <property type="entry name" value="AP_endonuc_1"/>
</dbReference>
<feature type="binding site" evidence="10">
    <location>
        <position position="76"/>
    </location>
    <ligand>
        <name>Mg(2+)</name>
        <dbReference type="ChEBI" id="CHEBI:18420"/>
        <label>1</label>
    </ligand>
</feature>
<evidence type="ECO:0000256" key="9">
    <source>
        <dbReference type="PIRSR" id="PIRSR604808-1"/>
    </source>
</evidence>
<accession>A0A8J4U8B9</accession>
<organism evidence="13 14">
    <name type="scientific">Clarias magur</name>
    <name type="common">Asian catfish</name>
    <name type="synonym">Macropteronotus magur</name>
    <dbReference type="NCBI Taxonomy" id="1594786"/>
    <lineage>
        <taxon>Eukaryota</taxon>
        <taxon>Metazoa</taxon>
        <taxon>Chordata</taxon>
        <taxon>Craniata</taxon>
        <taxon>Vertebrata</taxon>
        <taxon>Euteleostomi</taxon>
        <taxon>Actinopterygii</taxon>
        <taxon>Neopterygii</taxon>
        <taxon>Teleostei</taxon>
        <taxon>Ostariophysi</taxon>
        <taxon>Siluriformes</taxon>
        <taxon>Clariidae</taxon>
        <taxon>Clarias</taxon>
    </lineage>
</organism>
<sequence length="495" mass="57504">INHWNQGLQGRRSIQQRDTSMTNFQSMEVTSAECRIFSFVSWNTCGIKSTRKAPQKFFKVLSRLNTLNADVVFIQETRVGPECSDILTYVKDWKVYFTVHSSSSKGMAIMIRKSVPFEYICHDEDCSGGYIVLFCYLHGQLYTLVNVYNHKDDRVLLPRLKEYLRETAEGVLVVGGDFNTVLHPGLDRKNSSSWHSPHRGVLEDFVVSFNLKDIWSYLHPTKDGFTRHQKVKGKDVYSRLDMFFMPEDKLKQVYSSKVKKLEISDHYPVVLKLKVKKKTGVKTKPNVATRLENCKDNPYRRPGMVSGAEILSVIKSLIDSEERRPDTLDENYYKIHRCPLTEPLKVQYNNTLREKMLPELFNKSFLVADRYIFNVDYLIFSQVLANRIDTFITPSFRQKTGENLPIVFRLYLERGEQEIEWSFLLEALKRLKPIPSAPRADFTILDCILPKVQGYSSRRRLLPGFPLTNSIVNLALKNLKENVFESRLKCTEVRH</sequence>
<feature type="active site" evidence="9">
    <location>
        <position position="148"/>
    </location>
</feature>
<comment type="similarity">
    <text evidence="2">Belongs to the DNA repair enzymes AP/ExoA family.</text>
</comment>
<keyword evidence="8" id="KW-0234">DNA repair</keyword>
<keyword evidence="10" id="KW-0464">Manganese</keyword>
<reference evidence="13" key="1">
    <citation type="submission" date="2020-07" db="EMBL/GenBank/DDBJ databases">
        <title>Clarias magur genome sequencing, assembly and annotation.</title>
        <authorList>
            <person name="Kushwaha B."/>
            <person name="Kumar R."/>
            <person name="Das P."/>
            <person name="Joshi C.G."/>
            <person name="Kumar D."/>
            <person name="Nagpure N.S."/>
            <person name="Pandey M."/>
            <person name="Agarwal S."/>
            <person name="Srivastava S."/>
            <person name="Singh M."/>
            <person name="Sahoo L."/>
            <person name="Jayasankar P."/>
            <person name="Meher P.K."/>
            <person name="Koringa P.G."/>
            <person name="Iquebal M.A."/>
            <person name="Das S.P."/>
            <person name="Bit A."/>
            <person name="Patnaik S."/>
            <person name="Patel N."/>
            <person name="Shah T.M."/>
            <person name="Hinsu A."/>
            <person name="Jena J.K."/>
        </authorList>
    </citation>
    <scope>NUCLEOTIDE SEQUENCE</scope>
    <source>
        <strain evidence="13">CIFAMagur01</strain>
        <tissue evidence="13">Testis</tissue>
    </source>
</reference>
<evidence type="ECO:0000256" key="6">
    <source>
        <dbReference type="ARBA" id="ARBA00022801"/>
    </source>
</evidence>
<feature type="binding site" evidence="10">
    <location>
        <position position="179"/>
    </location>
    <ligand>
        <name>Mg(2+)</name>
        <dbReference type="ChEBI" id="CHEBI:18420"/>
        <label>1</label>
    </ligand>
</feature>
<evidence type="ECO:0000256" key="3">
    <source>
        <dbReference type="ARBA" id="ARBA00012115"/>
    </source>
</evidence>
<keyword evidence="4 10" id="KW-0479">Metal-binding</keyword>
<evidence type="ECO:0000313" key="13">
    <source>
        <dbReference type="EMBL" id="KAF5907159.1"/>
    </source>
</evidence>
<comment type="cofactor">
    <cofactor evidence="10">
        <name>Mg(2+)</name>
        <dbReference type="ChEBI" id="CHEBI:18420"/>
    </cofactor>
    <cofactor evidence="10">
        <name>Mn(2+)</name>
        <dbReference type="ChEBI" id="CHEBI:29035"/>
    </cofactor>
    <text evidence="10">Probably binds two magnesium or manganese ions per subunit.</text>
</comment>
<dbReference type="GO" id="GO:0006284">
    <property type="term" value="P:base-excision repair"/>
    <property type="evidence" value="ECO:0007669"/>
    <property type="project" value="TreeGrafter"/>
</dbReference>
<evidence type="ECO:0000259" key="12">
    <source>
        <dbReference type="Pfam" id="PF03372"/>
    </source>
</evidence>
<dbReference type="GO" id="GO:0008081">
    <property type="term" value="F:phosphoric diester hydrolase activity"/>
    <property type="evidence" value="ECO:0007669"/>
    <property type="project" value="TreeGrafter"/>
</dbReference>
<dbReference type="InterPro" id="IPR005135">
    <property type="entry name" value="Endo/exonuclease/phosphatase"/>
</dbReference>
<dbReference type="AlphaFoldDB" id="A0A8J4U8B9"/>
<feature type="non-terminal residue" evidence="13">
    <location>
        <position position="1"/>
    </location>
</feature>
<keyword evidence="7 10" id="KW-0460">Magnesium</keyword>
<evidence type="ECO:0000256" key="2">
    <source>
        <dbReference type="ARBA" id="ARBA00007092"/>
    </source>
</evidence>
<evidence type="ECO:0000256" key="8">
    <source>
        <dbReference type="ARBA" id="ARBA00023204"/>
    </source>
</evidence>
<dbReference type="OrthoDB" id="8961218at2759"/>
<dbReference type="SUPFAM" id="SSF56219">
    <property type="entry name" value="DNase I-like"/>
    <property type="match status" value="1"/>
</dbReference>
<keyword evidence="5" id="KW-0227">DNA damage</keyword>